<name>A0AAV7IRM6_COTGL</name>
<reference evidence="1 2" key="1">
    <citation type="journal article" date="2021" name="J. Hered.">
        <title>A chromosome-level genome assembly of the parasitoid wasp, Cotesia glomerata (Hymenoptera: Braconidae).</title>
        <authorList>
            <person name="Pinto B.J."/>
            <person name="Weis J.J."/>
            <person name="Gamble T."/>
            <person name="Ode P.J."/>
            <person name="Paul R."/>
            <person name="Zaspel J.M."/>
        </authorList>
    </citation>
    <scope>NUCLEOTIDE SEQUENCE [LARGE SCALE GENOMIC DNA]</scope>
    <source>
        <strain evidence="1">CgM1</strain>
    </source>
</reference>
<proteinExistence type="predicted"/>
<keyword evidence="2" id="KW-1185">Reference proteome</keyword>
<dbReference type="Proteomes" id="UP000826195">
    <property type="component" value="Unassembled WGS sequence"/>
</dbReference>
<dbReference type="InterPro" id="IPR049588">
    <property type="entry name" value="DHX8_GH2-like"/>
</dbReference>
<evidence type="ECO:0000313" key="1">
    <source>
        <dbReference type="EMBL" id="KAH0567484.1"/>
    </source>
</evidence>
<accession>A0AAV7IRM6</accession>
<dbReference type="CDD" id="cd21691">
    <property type="entry name" value="GH2-like_DHX8"/>
    <property type="match status" value="1"/>
</dbReference>
<protein>
    <submittedName>
        <fullName evidence="1">Uncharacterized protein</fullName>
    </submittedName>
</protein>
<dbReference type="AlphaFoldDB" id="A0AAV7IRM6"/>
<sequence>MVLNDEIEEREHLSLVSEICTELENHLGLNDRDIAELIIYLATENPTPDGFKQALRENRGDLSDAFMDNLLQIIQDRKEDVNIELVEENRPFLQNHNRTVPDWSPVQIFRNPDRPLAFAARERRHRFDEEIVVFPRENDEREDVEIEIDVIEENCSFLQDYNRIFRNLSPVPVVRNPNGSLALAAMTQGALARERREQRMLQRQLEAGEAPLASRENEP</sequence>
<comment type="caution">
    <text evidence="1">The sequence shown here is derived from an EMBL/GenBank/DDBJ whole genome shotgun (WGS) entry which is preliminary data.</text>
</comment>
<gene>
    <name evidence="1" type="ORF">KQX54_010376</name>
</gene>
<organism evidence="1 2">
    <name type="scientific">Cotesia glomerata</name>
    <name type="common">Lepidopteran parasitic wasp</name>
    <name type="synonym">Apanteles glomeratus</name>
    <dbReference type="NCBI Taxonomy" id="32391"/>
    <lineage>
        <taxon>Eukaryota</taxon>
        <taxon>Metazoa</taxon>
        <taxon>Ecdysozoa</taxon>
        <taxon>Arthropoda</taxon>
        <taxon>Hexapoda</taxon>
        <taxon>Insecta</taxon>
        <taxon>Pterygota</taxon>
        <taxon>Neoptera</taxon>
        <taxon>Endopterygota</taxon>
        <taxon>Hymenoptera</taxon>
        <taxon>Apocrita</taxon>
        <taxon>Ichneumonoidea</taxon>
        <taxon>Braconidae</taxon>
        <taxon>Microgastrinae</taxon>
        <taxon>Cotesia</taxon>
    </lineage>
</organism>
<dbReference type="EMBL" id="JAHXZJ010000001">
    <property type="protein sequence ID" value="KAH0567484.1"/>
    <property type="molecule type" value="Genomic_DNA"/>
</dbReference>
<evidence type="ECO:0000313" key="2">
    <source>
        <dbReference type="Proteomes" id="UP000826195"/>
    </source>
</evidence>